<accession>A0A4P9XFM5</accession>
<feature type="transmembrane region" description="Helical" evidence="1">
    <location>
        <begin position="175"/>
        <end position="193"/>
    </location>
</feature>
<sequence length="263" mass="29510">MHPQGLTYHVQKLNSDSQCCNAAHIRCWSECRPDSAYFAAYANVNLPGCGKGARRASSQRPPVVGHALQYGHRGMRLRQLWSVSAGMPSNAGPDSPNSLSHNWCSNAEEQAINPLCSPGNKSAFDYLVERIDDRKITQDRARGLYIQVALCMLGIAIFARNFHVSVQLTYERPRALASWCCLVQTTAGCVWAYDCNRWIRRFGFFILIIPPSVVYMAFNEPATFQPNIGCVGNVPKYYSWLRFGMEALLNVIFSAAFLNVVYR</sequence>
<evidence type="ECO:0000313" key="2">
    <source>
        <dbReference type="EMBL" id="RKP04374.1"/>
    </source>
</evidence>
<dbReference type="AlphaFoldDB" id="A0A4P9XFM5"/>
<feature type="transmembrane region" description="Helical" evidence="1">
    <location>
        <begin position="238"/>
        <end position="262"/>
    </location>
</feature>
<organism evidence="2 3">
    <name type="scientific">Thamnocephalis sphaerospora</name>
    <dbReference type="NCBI Taxonomy" id="78915"/>
    <lineage>
        <taxon>Eukaryota</taxon>
        <taxon>Fungi</taxon>
        <taxon>Fungi incertae sedis</taxon>
        <taxon>Zoopagomycota</taxon>
        <taxon>Zoopagomycotina</taxon>
        <taxon>Zoopagomycetes</taxon>
        <taxon>Zoopagales</taxon>
        <taxon>Sigmoideomycetaceae</taxon>
        <taxon>Thamnocephalis</taxon>
    </lineage>
</organism>
<dbReference type="Proteomes" id="UP000271241">
    <property type="component" value="Unassembled WGS sequence"/>
</dbReference>
<keyword evidence="1" id="KW-1133">Transmembrane helix</keyword>
<protein>
    <submittedName>
        <fullName evidence="2">Uncharacterized protein</fullName>
    </submittedName>
</protein>
<evidence type="ECO:0000313" key="3">
    <source>
        <dbReference type="Proteomes" id="UP000271241"/>
    </source>
</evidence>
<proteinExistence type="predicted"/>
<evidence type="ECO:0000256" key="1">
    <source>
        <dbReference type="SAM" id="Phobius"/>
    </source>
</evidence>
<feature type="transmembrane region" description="Helical" evidence="1">
    <location>
        <begin position="202"/>
        <end position="218"/>
    </location>
</feature>
<keyword evidence="1" id="KW-0812">Transmembrane</keyword>
<feature type="transmembrane region" description="Helical" evidence="1">
    <location>
        <begin position="144"/>
        <end position="163"/>
    </location>
</feature>
<gene>
    <name evidence="2" type="ORF">THASP1DRAFT_26993</name>
</gene>
<name>A0A4P9XFM5_9FUNG</name>
<feature type="non-terminal residue" evidence="2">
    <location>
        <position position="263"/>
    </location>
</feature>
<keyword evidence="3" id="KW-1185">Reference proteome</keyword>
<reference evidence="3" key="1">
    <citation type="journal article" date="2018" name="Nat. Microbiol.">
        <title>Leveraging single-cell genomics to expand the fungal tree of life.</title>
        <authorList>
            <person name="Ahrendt S.R."/>
            <person name="Quandt C.A."/>
            <person name="Ciobanu D."/>
            <person name="Clum A."/>
            <person name="Salamov A."/>
            <person name="Andreopoulos B."/>
            <person name="Cheng J.F."/>
            <person name="Woyke T."/>
            <person name="Pelin A."/>
            <person name="Henrissat B."/>
            <person name="Reynolds N.K."/>
            <person name="Benny G.L."/>
            <person name="Smith M.E."/>
            <person name="James T.Y."/>
            <person name="Grigoriev I.V."/>
        </authorList>
    </citation>
    <scope>NUCLEOTIDE SEQUENCE [LARGE SCALE GENOMIC DNA]</scope>
    <source>
        <strain evidence="3">RSA 1356</strain>
    </source>
</reference>
<keyword evidence="1" id="KW-0472">Membrane</keyword>
<dbReference type="EMBL" id="KZ993792">
    <property type="protein sequence ID" value="RKP04374.1"/>
    <property type="molecule type" value="Genomic_DNA"/>
</dbReference>